<dbReference type="EC" id="3.1.6.1" evidence="9"/>
<accession>A0A517PMT2</accession>
<dbReference type="Gene3D" id="3.40.720.10">
    <property type="entry name" value="Alkaline Phosphatase, subunit A"/>
    <property type="match status" value="1"/>
</dbReference>
<evidence type="ECO:0000256" key="1">
    <source>
        <dbReference type="ARBA" id="ARBA00008779"/>
    </source>
</evidence>
<dbReference type="RefSeq" id="WP_145040038.1">
    <property type="nucleotide sequence ID" value="NZ_CP036266.1"/>
</dbReference>
<comment type="similarity">
    <text evidence="1">Belongs to the sulfatase family.</text>
</comment>
<evidence type="ECO:0000256" key="6">
    <source>
        <dbReference type="SAM" id="SignalP"/>
    </source>
</evidence>
<gene>
    <name evidence="8" type="ORF">HG66A1_24460</name>
    <name evidence="9" type="ORF">V6x_24810</name>
</gene>
<evidence type="ECO:0000313" key="10">
    <source>
        <dbReference type="Proteomes" id="UP000320421"/>
    </source>
</evidence>
<evidence type="ECO:0000256" key="2">
    <source>
        <dbReference type="ARBA" id="ARBA00022729"/>
    </source>
</evidence>
<dbReference type="InterPro" id="IPR024607">
    <property type="entry name" value="Sulfatase_CS"/>
</dbReference>
<evidence type="ECO:0000259" key="7">
    <source>
        <dbReference type="Pfam" id="PF00884"/>
    </source>
</evidence>
<dbReference type="PANTHER" id="PTHR43108:SF8">
    <property type="entry name" value="SD21168P"/>
    <property type="match status" value="1"/>
</dbReference>
<feature type="domain" description="Sulfatase N-terminal" evidence="7">
    <location>
        <begin position="39"/>
        <end position="374"/>
    </location>
</feature>
<evidence type="ECO:0000256" key="3">
    <source>
        <dbReference type="ARBA" id="ARBA00022801"/>
    </source>
</evidence>
<accession>A0A517WBY8</accession>
<dbReference type="Pfam" id="PF00884">
    <property type="entry name" value="Sulfatase"/>
    <property type="match status" value="1"/>
</dbReference>
<dbReference type="EMBL" id="CP036266">
    <property type="protein sequence ID" value="QDT20658.1"/>
    <property type="molecule type" value="Genomic_DNA"/>
</dbReference>
<evidence type="ECO:0000313" key="9">
    <source>
        <dbReference type="EMBL" id="QDU02774.1"/>
    </source>
</evidence>
<dbReference type="InterPro" id="IPR000917">
    <property type="entry name" value="Sulfatase_N"/>
</dbReference>
<dbReference type="PANTHER" id="PTHR43108">
    <property type="entry name" value="N-ACETYLGLUCOSAMINE-6-SULFATASE FAMILY MEMBER"/>
    <property type="match status" value="1"/>
</dbReference>
<dbReference type="EMBL" id="CP036347">
    <property type="protein sequence ID" value="QDU02774.1"/>
    <property type="molecule type" value="Genomic_DNA"/>
</dbReference>
<dbReference type="SUPFAM" id="SSF53649">
    <property type="entry name" value="Alkaline phosphatase-like"/>
    <property type="match status" value="1"/>
</dbReference>
<sequence length="518" mass="59219" precursor="true">MRLISTLCLLVLMGTTSLSAADSAPADLKLEKIKGAKPRNVVFILADDHRYDVMGFAGHPWVETPAMDAMAKQGVYFKNAVVTTSLCSPSRASILTGQYMHNHGVVDNNVLTPPGTKFFPQYLQAAGYQTGFFGKWHMGGHSDDPRPGFDRWVSFRGQGHYYPPEHLKKWSLNVDGKRVPQKGYITDELTDYAIDWLNESVKTQDKPFFMYLSHKGVHGMFHPAERHAGRYKDKSMPIPKTMANTSENYFNKPMWLKNQRNSWHGVDFAYHQDTDIEEHYRLYCEALLSVDESIARVRKWLKDNGYGENTLVMYMGDNGFQWGEHGLIDKRTAYEASMRVPLVGVCPGLWKPGTVVDEVVANIDIGPTCLAAAGLKTPPQMDGQSFLELAAGKLPAADWRKNILYEYYWEFNFPQTPTTFALRTPRYKFIQYHGIWDIDELYDMEKDPLEQHNLIFDPEYQKQIRKMRADLHAILEKSEANRVPFSHKRSMGANLRLESGSKPADFNDKLLREKNAKE</sequence>
<dbReference type="GO" id="GO:0004065">
    <property type="term" value="F:arylsulfatase activity"/>
    <property type="evidence" value="ECO:0007669"/>
    <property type="project" value="UniProtKB-EC"/>
</dbReference>
<keyword evidence="3 9" id="KW-0378">Hydrolase</keyword>
<dbReference type="CDD" id="cd16031">
    <property type="entry name" value="G6S_like"/>
    <property type="match status" value="1"/>
</dbReference>
<evidence type="ECO:0000256" key="5">
    <source>
        <dbReference type="SAM" id="MobiDB-lite"/>
    </source>
</evidence>
<feature type="compositionally biased region" description="Basic and acidic residues" evidence="5">
    <location>
        <begin position="505"/>
        <end position="518"/>
    </location>
</feature>
<evidence type="ECO:0000313" key="8">
    <source>
        <dbReference type="EMBL" id="QDT20658.1"/>
    </source>
</evidence>
<proteinExistence type="inferred from homology"/>
<dbReference type="PROSITE" id="PS00523">
    <property type="entry name" value="SULFATASE_1"/>
    <property type="match status" value="1"/>
</dbReference>
<keyword evidence="10" id="KW-1185">Reference proteome</keyword>
<dbReference type="OrthoDB" id="237120at2"/>
<keyword evidence="2 6" id="KW-0732">Signal</keyword>
<dbReference type="InterPro" id="IPR017850">
    <property type="entry name" value="Alkaline_phosphatase_core_sf"/>
</dbReference>
<feature type="region of interest" description="Disordered" evidence="5">
    <location>
        <begin position="497"/>
        <end position="518"/>
    </location>
</feature>
<reference evidence="10 11" key="1">
    <citation type="submission" date="2019-02" db="EMBL/GenBank/DDBJ databases">
        <title>Deep-cultivation of Planctomycetes and their phenomic and genomic characterization uncovers novel biology.</title>
        <authorList>
            <person name="Wiegand S."/>
            <person name="Jogler M."/>
            <person name="Boedeker C."/>
            <person name="Pinto D."/>
            <person name="Vollmers J."/>
            <person name="Rivas-Marin E."/>
            <person name="Kohn T."/>
            <person name="Peeters S.H."/>
            <person name="Heuer A."/>
            <person name="Rast P."/>
            <person name="Oberbeckmann S."/>
            <person name="Bunk B."/>
            <person name="Jeske O."/>
            <person name="Meyerdierks A."/>
            <person name="Storesund J.E."/>
            <person name="Kallscheuer N."/>
            <person name="Luecker S."/>
            <person name="Lage O.M."/>
            <person name="Pohl T."/>
            <person name="Merkel B.J."/>
            <person name="Hornburger P."/>
            <person name="Mueller R.-W."/>
            <person name="Bruemmer F."/>
            <person name="Labrenz M."/>
            <person name="Spormann A.M."/>
            <person name="Op den Camp H."/>
            <person name="Overmann J."/>
            <person name="Amann R."/>
            <person name="Jetten M.S.M."/>
            <person name="Mascher T."/>
            <person name="Medema M.H."/>
            <person name="Devos D.P."/>
            <person name="Kaster A.-K."/>
            <person name="Ovreas L."/>
            <person name="Rohde M."/>
            <person name="Galperin M.Y."/>
            <person name="Jogler C."/>
        </authorList>
    </citation>
    <scope>NUCLEOTIDE SEQUENCE [LARGE SCALE GENOMIC DNA]</scope>
    <source>
        <strain evidence="8 10">HG66A1</strain>
        <strain evidence="9 11">V6</strain>
    </source>
</reference>
<feature type="chain" id="PRO_5044617213" evidence="6">
    <location>
        <begin position="21"/>
        <end position="518"/>
    </location>
</feature>
<evidence type="ECO:0000313" key="11">
    <source>
        <dbReference type="Proteomes" id="UP000320722"/>
    </source>
</evidence>
<organism evidence="9 11">
    <name type="scientific">Gimesia chilikensis</name>
    <dbReference type="NCBI Taxonomy" id="2605989"/>
    <lineage>
        <taxon>Bacteria</taxon>
        <taxon>Pseudomonadati</taxon>
        <taxon>Planctomycetota</taxon>
        <taxon>Planctomycetia</taxon>
        <taxon>Planctomycetales</taxon>
        <taxon>Planctomycetaceae</taxon>
        <taxon>Gimesia</taxon>
    </lineage>
</organism>
<feature type="signal peptide" evidence="6">
    <location>
        <begin position="1"/>
        <end position="20"/>
    </location>
</feature>
<dbReference type="Proteomes" id="UP000320421">
    <property type="component" value="Chromosome"/>
</dbReference>
<dbReference type="Proteomes" id="UP000320722">
    <property type="component" value="Chromosome"/>
</dbReference>
<keyword evidence="4" id="KW-0325">Glycoprotein</keyword>
<evidence type="ECO:0000256" key="4">
    <source>
        <dbReference type="ARBA" id="ARBA00023180"/>
    </source>
</evidence>
<name>A0A517WBY8_9PLAN</name>
<dbReference type="AlphaFoldDB" id="A0A517WBY8"/>
<protein>
    <submittedName>
        <fullName evidence="9">Arylsulfatase</fullName>
        <ecNumber evidence="9">3.1.6.1</ecNumber>
    </submittedName>
</protein>